<evidence type="ECO:0000259" key="3">
    <source>
        <dbReference type="Pfam" id="PF13360"/>
    </source>
</evidence>
<dbReference type="EMBL" id="PGFE01000001">
    <property type="protein sequence ID" value="PJJ77929.1"/>
    <property type="molecule type" value="Genomic_DNA"/>
</dbReference>
<feature type="domain" description="Pyrrolo-quinoline quinone repeat" evidence="3">
    <location>
        <begin position="416"/>
        <end position="514"/>
    </location>
</feature>
<keyword evidence="2" id="KW-1133">Transmembrane helix</keyword>
<keyword evidence="5" id="KW-1185">Reference proteome</keyword>
<keyword evidence="2" id="KW-0812">Transmembrane</keyword>
<dbReference type="Pfam" id="PF13360">
    <property type="entry name" value="PQQ_2"/>
    <property type="match status" value="2"/>
</dbReference>
<dbReference type="InterPro" id="IPR002372">
    <property type="entry name" value="PQQ_rpt_dom"/>
</dbReference>
<protein>
    <submittedName>
        <fullName evidence="4">Putative pyrroloquinoline-quinone binding quinoprotein</fullName>
    </submittedName>
</protein>
<feature type="domain" description="Pyrrolo-quinoline quinone repeat" evidence="3">
    <location>
        <begin position="97"/>
        <end position="191"/>
    </location>
</feature>
<keyword evidence="2" id="KW-0472">Membrane</keyword>
<feature type="region of interest" description="Disordered" evidence="1">
    <location>
        <begin position="1"/>
        <end position="46"/>
    </location>
</feature>
<sequence length="518" mass="53955">MFELVDTASEPPRDATGPDGPVGEDVADAAGPGEAPADARRSSRRRTVPRWALVAGALGIVGVLFTGARLHSQHLEAQRVAAPGGLLPMSTAPASLWSAPADVGSTLLAWDDLALVVGDGVRALDPATGEVRWQADLGTATQCGDPERAGEERWSDQLVCLAGEADAREVVVLDRDGEVVAQRSVDADPTDLAATVFGDLLVSATRLGEPVPVEKLDEVQVAALTGEIDGLASRLRPRDVRVVFEDARSGEVVEETVLEAGGDLTACVVVNDGLDSIEVEPDRLDVSQGPATIRVSGCGVGGTFGLDGRPFEGGEVQEVRPLGDGKVVLTGSQGRSTVVDAAGETLWDPDGTILEPMASDGTADATTLVSKPGSVINGALRAFDSDREPLWSSGDGVWQVLVQTAGTAVVVRSPDVVGIDLTTGDELWTTESPEDGFIDAAYTDGTHAIVRILRYRESESDDPSTPWGSDVTATLVAWDLADGSRAWSVRLTDGYGDAPLAIDGSLVVKQEGTVSRLG</sequence>
<reference evidence="4 5" key="1">
    <citation type="submission" date="2017-11" db="EMBL/GenBank/DDBJ databases">
        <title>Genomic Encyclopedia of Archaeal and Bacterial Type Strains, Phase II (KMG-II): From Individual Species to Whole Genera.</title>
        <authorList>
            <person name="Goeker M."/>
        </authorList>
    </citation>
    <scope>NUCLEOTIDE SEQUENCE [LARGE SCALE GENOMIC DNA]</scope>
    <source>
        <strain evidence="4 5">DSM 25478</strain>
    </source>
</reference>
<evidence type="ECO:0000256" key="2">
    <source>
        <dbReference type="SAM" id="Phobius"/>
    </source>
</evidence>
<feature type="transmembrane region" description="Helical" evidence="2">
    <location>
        <begin position="51"/>
        <end position="70"/>
    </location>
</feature>
<dbReference type="InterPro" id="IPR011047">
    <property type="entry name" value="Quinoprotein_ADH-like_sf"/>
</dbReference>
<accession>A0A2M9D181</accession>
<comment type="caution">
    <text evidence="4">The sequence shown here is derived from an EMBL/GenBank/DDBJ whole genome shotgun (WGS) entry which is preliminary data.</text>
</comment>
<organism evidence="4 5">
    <name type="scientific">Sediminihabitans luteus</name>
    <dbReference type="NCBI Taxonomy" id="1138585"/>
    <lineage>
        <taxon>Bacteria</taxon>
        <taxon>Bacillati</taxon>
        <taxon>Actinomycetota</taxon>
        <taxon>Actinomycetes</taxon>
        <taxon>Micrococcales</taxon>
        <taxon>Cellulomonadaceae</taxon>
        <taxon>Sediminihabitans</taxon>
    </lineage>
</organism>
<dbReference type="Proteomes" id="UP000231693">
    <property type="component" value="Unassembled WGS sequence"/>
</dbReference>
<dbReference type="InterPro" id="IPR015943">
    <property type="entry name" value="WD40/YVTN_repeat-like_dom_sf"/>
</dbReference>
<name>A0A2M9D181_9CELL</name>
<dbReference type="Gene3D" id="2.130.10.10">
    <property type="entry name" value="YVTN repeat-like/Quinoprotein amine dehydrogenase"/>
    <property type="match status" value="2"/>
</dbReference>
<gene>
    <name evidence="4" type="ORF">CLV28_1156</name>
</gene>
<evidence type="ECO:0000256" key="1">
    <source>
        <dbReference type="SAM" id="MobiDB-lite"/>
    </source>
</evidence>
<proteinExistence type="predicted"/>
<evidence type="ECO:0000313" key="4">
    <source>
        <dbReference type="EMBL" id="PJJ77929.1"/>
    </source>
</evidence>
<evidence type="ECO:0000313" key="5">
    <source>
        <dbReference type="Proteomes" id="UP000231693"/>
    </source>
</evidence>
<dbReference type="AlphaFoldDB" id="A0A2M9D181"/>
<dbReference type="SUPFAM" id="SSF50998">
    <property type="entry name" value="Quinoprotein alcohol dehydrogenase-like"/>
    <property type="match status" value="1"/>
</dbReference>